<keyword evidence="3 5" id="KW-0227">DNA damage</keyword>
<dbReference type="AlphaFoldDB" id="A0A378I7E6"/>
<dbReference type="InterPro" id="IPR013507">
    <property type="entry name" value="DNA_mismatch_S5_2-like"/>
</dbReference>
<dbReference type="CDD" id="cd03482">
    <property type="entry name" value="MutL_Trans_MutL"/>
    <property type="match status" value="1"/>
</dbReference>
<comment type="function">
    <text evidence="5">This protein is involved in the repair of mismatches in DNA. It is required for dam-dependent methyl-directed DNA mismatch repair. May act as a 'molecular matchmaker', a protein that promotes the formation of a stable complex between two or more DNA-binding proteins in an ATP-dependent manner without itself being part of a final effector complex.</text>
</comment>
<proteinExistence type="inferred from homology"/>
<dbReference type="CDD" id="cd16926">
    <property type="entry name" value="HATPase_MutL-MLH-PMS-like"/>
    <property type="match status" value="1"/>
</dbReference>
<comment type="similarity">
    <text evidence="1 5">Belongs to the DNA mismatch repair MutL/HexB family.</text>
</comment>
<dbReference type="InterPro" id="IPR014721">
    <property type="entry name" value="Ribsml_uS5_D2-typ_fold_subgr"/>
</dbReference>
<dbReference type="GO" id="GO:0140664">
    <property type="term" value="F:ATP-dependent DNA damage sensor activity"/>
    <property type="evidence" value="ECO:0007669"/>
    <property type="project" value="InterPro"/>
</dbReference>
<dbReference type="STRING" id="28083.Lbir_1003"/>
<dbReference type="GO" id="GO:0006298">
    <property type="term" value="P:mismatch repair"/>
    <property type="evidence" value="ECO:0007669"/>
    <property type="project" value="UniProtKB-UniRule"/>
</dbReference>
<dbReference type="InterPro" id="IPR002099">
    <property type="entry name" value="MutL/Mlh/PMS"/>
</dbReference>
<dbReference type="SMART" id="SM01340">
    <property type="entry name" value="DNA_mis_repair"/>
    <property type="match status" value="1"/>
</dbReference>
<feature type="domain" description="DNA mismatch repair protein S5" evidence="6">
    <location>
        <begin position="206"/>
        <end position="324"/>
    </location>
</feature>
<dbReference type="FunFam" id="3.30.565.10:FF:000003">
    <property type="entry name" value="DNA mismatch repair endonuclease MutL"/>
    <property type="match status" value="1"/>
</dbReference>
<dbReference type="InterPro" id="IPR038973">
    <property type="entry name" value="MutL/Mlh/Pms-like"/>
</dbReference>
<dbReference type="InterPro" id="IPR014762">
    <property type="entry name" value="DNA_mismatch_repair_CS"/>
</dbReference>
<evidence type="ECO:0000256" key="5">
    <source>
        <dbReference type="HAMAP-Rule" id="MF_00149"/>
    </source>
</evidence>
<dbReference type="Pfam" id="PF01119">
    <property type="entry name" value="DNA_mis_repair"/>
    <property type="match status" value="1"/>
</dbReference>
<reference evidence="8 10" key="2">
    <citation type="submission" date="2018-06" db="EMBL/GenBank/DDBJ databases">
        <authorList>
            <consortium name="Pathogen Informatics"/>
            <person name="Doyle S."/>
        </authorList>
    </citation>
    <scope>NUCLEOTIDE SEQUENCE [LARGE SCALE GENOMIC DNA]</scope>
    <source>
        <strain evidence="8 10">NCTC12437</strain>
    </source>
</reference>
<dbReference type="InterPro" id="IPR042121">
    <property type="entry name" value="MutL_C_regsub"/>
</dbReference>
<dbReference type="Gene3D" id="3.30.565.10">
    <property type="entry name" value="Histidine kinase-like ATPase, C-terminal domain"/>
    <property type="match status" value="1"/>
</dbReference>
<evidence type="ECO:0000256" key="2">
    <source>
        <dbReference type="ARBA" id="ARBA00021975"/>
    </source>
</evidence>
<keyword evidence="4 5" id="KW-0234">DNA repair</keyword>
<dbReference type="InterPro" id="IPR020568">
    <property type="entry name" value="Ribosomal_Su5_D2-typ_SF"/>
</dbReference>
<gene>
    <name evidence="5 8" type="primary">mutL</name>
    <name evidence="7" type="ORF">Lbir_1003</name>
    <name evidence="8" type="ORF">NCTC12437_00524</name>
</gene>
<dbReference type="Proteomes" id="UP000054735">
    <property type="component" value="Unassembled WGS sequence"/>
</dbReference>
<dbReference type="HAMAP" id="MF_00149">
    <property type="entry name" value="DNA_mis_repair"/>
    <property type="match status" value="1"/>
</dbReference>
<dbReference type="EMBL" id="LNXT01000013">
    <property type="protein sequence ID" value="KTC73741.1"/>
    <property type="molecule type" value="Genomic_DNA"/>
</dbReference>
<dbReference type="Proteomes" id="UP000255066">
    <property type="component" value="Unassembled WGS sequence"/>
</dbReference>
<evidence type="ECO:0000259" key="6">
    <source>
        <dbReference type="SMART" id="SM01340"/>
    </source>
</evidence>
<evidence type="ECO:0000313" key="8">
    <source>
        <dbReference type="EMBL" id="STX30762.1"/>
    </source>
</evidence>
<dbReference type="Pfam" id="PF08676">
    <property type="entry name" value="MutL_C"/>
    <property type="match status" value="1"/>
</dbReference>
<dbReference type="GO" id="GO:0030983">
    <property type="term" value="F:mismatched DNA binding"/>
    <property type="evidence" value="ECO:0007669"/>
    <property type="project" value="InterPro"/>
</dbReference>
<evidence type="ECO:0000313" key="10">
    <source>
        <dbReference type="Proteomes" id="UP000255066"/>
    </source>
</evidence>
<dbReference type="PROSITE" id="PS00058">
    <property type="entry name" value="DNA_MISMATCH_REPAIR_1"/>
    <property type="match status" value="1"/>
</dbReference>
<dbReference type="RefSeq" id="WP_058523103.1">
    <property type="nucleotide sequence ID" value="NZ_CAAAHV010000026.1"/>
</dbReference>
<dbReference type="Gene3D" id="3.30.1370.100">
    <property type="entry name" value="MutL, C-terminal domain, regulatory subdomain"/>
    <property type="match status" value="1"/>
</dbReference>
<dbReference type="InterPro" id="IPR014790">
    <property type="entry name" value="MutL_C"/>
</dbReference>
<dbReference type="OrthoDB" id="9763467at2"/>
<dbReference type="SUPFAM" id="SSF54211">
    <property type="entry name" value="Ribosomal protein S5 domain 2-like"/>
    <property type="match status" value="1"/>
</dbReference>
<dbReference type="Gene3D" id="3.30.230.10">
    <property type="match status" value="1"/>
</dbReference>
<evidence type="ECO:0000256" key="1">
    <source>
        <dbReference type="ARBA" id="ARBA00006082"/>
    </source>
</evidence>
<organism evidence="8 10">
    <name type="scientific">Legionella birminghamensis</name>
    <dbReference type="NCBI Taxonomy" id="28083"/>
    <lineage>
        <taxon>Bacteria</taxon>
        <taxon>Pseudomonadati</taxon>
        <taxon>Pseudomonadota</taxon>
        <taxon>Gammaproteobacteria</taxon>
        <taxon>Legionellales</taxon>
        <taxon>Legionellaceae</taxon>
        <taxon>Legionella</taxon>
    </lineage>
</organism>
<dbReference type="GO" id="GO:0032300">
    <property type="term" value="C:mismatch repair complex"/>
    <property type="evidence" value="ECO:0007669"/>
    <property type="project" value="InterPro"/>
</dbReference>
<dbReference type="NCBIfam" id="TIGR00585">
    <property type="entry name" value="mutl"/>
    <property type="match status" value="1"/>
</dbReference>
<dbReference type="Pfam" id="PF13589">
    <property type="entry name" value="HATPase_c_3"/>
    <property type="match status" value="1"/>
</dbReference>
<dbReference type="InterPro" id="IPR020667">
    <property type="entry name" value="DNA_mismatch_repair_MutL"/>
</dbReference>
<evidence type="ECO:0000256" key="4">
    <source>
        <dbReference type="ARBA" id="ARBA00023204"/>
    </source>
</evidence>
<dbReference type="PANTHER" id="PTHR10073:SF12">
    <property type="entry name" value="DNA MISMATCH REPAIR PROTEIN MLH1"/>
    <property type="match status" value="1"/>
</dbReference>
<dbReference type="InterPro" id="IPR037198">
    <property type="entry name" value="MutL_C_sf"/>
</dbReference>
<reference evidence="7 9" key="1">
    <citation type="submission" date="2015-11" db="EMBL/GenBank/DDBJ databases">
        <title>Genomic analysis of 38 Legionella species identifies large and diverse effector repertoires.</title>
        <authorList>
            <person name="Burstein D."/>
            <person name="Amaro F."/>
            <person name="Zusman T."/>
            <person name="Lifshitz Z."/>
            <person name="Cohen O."/>
            <person name="Gilbert J.A."/>
            <person name="Pupko T."/>
            <person name="Shuman H.A."/>
            <person name="Segal G."/>
        </authorList>
    </citation>
    <scope>NUCLEOTIDE SEQUENCE [LARGE SCALE GENOMIC DNA]</scope>
    <source>
        <strain evidence="7 9">CDC#1407-AL-14</strain>
    </source>
</reference>
<dbReference type="GO" id="GO:0005524">
    <property type="term" value="F:ATP binding"/>
    <property type="evidence" value="ECO:0007669"/>
    <property type="project" value="InterPro"/>
</dbReference>
<dbReference type="PANTHER" id="PTHR10073">
    <property type="entry name" value="DNA MISMATCH REPAIR PROTEIN MLH, PMS, MUTL"/>
    <property type="match status" value="1"/>
</dbReference>
<dbReference type="SUPFAM" id="SSF118116">
    <property type="entry name" value="DNA mismatch repair protein MutL"/>
    <property type="match status" value="1"/>
</dbReference>
<evidence type="ECO:0000313" key="9">
    <source>
        <dbReference type="Proteomes" id="UP000054735"/>
    </source>
</evidence>
<dbReference type="InterPro" id="IPR036890">
    <property type="entry name" value="HATPase_C_sf"/>
</dbReference>
<evidence type="ECO:0000313" key="7">
    <source>
        <dbReference type="EMBL" id="KTC73741.1"/>
    </source>
</evidence>
<sequence>MRIQQLPVDVANQIAAGEVVERPASIVKELLENALDAKATQITIDIGCGGLNQIRISDNGTGILAEDLPLATAPHATSKISRLDDLYAITSMGFRGEALASIASVSRLSISSKPSQQTHAMCWEENKLSPCARNQGTTVDVRDIFYNAPVRKKFLKSERIEFQAIDTVVRRFALAAPEMAIQFSHNGKLQFNLSPVKDELSRRQRIQKILGKSFLEQSIHMNSELNGIFLEGYISNADYQRSQIDKLWIYLNGRMIKDKLLNNAVRQAYEELLYAGRHPSCLLYLKIAANQVDVNVHPTKHEVRFQQPRLIHDFISSQIAAVLSKSSPPSSTAFTLEAPAPTYVRERMAIPVLRKEDSKQKYPAYEKWHILNPSYALIAIDEKPYLVHLPDLQRQYLKNQLLQSVLPLASRPLLVPVKYALDLNIFNKRLEAKRLLEQLGISLLGISDCEMQISSIPLMLPGLNIKQFLDSFFKDSPDSFSQVVEQLIAHYDFSLVFSSEDSKQELFNYLKQQLNGLADLSGIAIHLSEQRCRDLLHA</sequence>
<dbReference type="GO" id="GO:0016887">
    <property type="term" value="F:ATP hydrolysis activity"/>
    <property type="evidence" value="ECO:0007669"/>
    <property type="project" value="InterPro"/>
</dbReference>
<accession>A0A378I7E6</accession>
<evidence type="ECO:0000256" key="3">
    <source>
        <dbReference type="ARBA" id="ARBA00022763"/>
    </source>
</evidence>
<keyword evidence="9" id="KW-1185">Reference proteome</keyword>
<dbReference type="EMBL" id="UGNW01000001">
    <property type="protein sequence ID" value="STX30762.1"/>
    <property type="molecule type" value="Genomic_DNA"/>
</dbReference>
<dbReference type="SUPFAM" id="SSF55874">
    <property type="entry name" value="ATPase domain of HSP90 chaperone/DNA topoisomerase II/histidine kinase"/>
    <property type="match status" value="1"/>
</dbReference>
<name>A0A378I7E6_9GAMM</name>
<protein>
    <recommendedName>
        <fullName evidence="2 5">DNA mismatch repair protein MutL</fullName>
    </recommendedName>
</protein>